<comment type="caution">
    <text evidence="1">The sequence shown here is derived from an EMBL/GenBank/DDBJ whole genome shotgun (WGS) entry which is preliminary data.</text>
</comment>
<dbReference type="Proteomes" id="UP000789920">
    <property type="component" value="Unassembled WGS sequence"/>
</dbReference>
<proteinExistence type="predicted"/>
<reference evidence="1" key="1">
    <citation type="submission" date="2021-06" db="EMBL/GenBank/DDBJ databases">
        <authorList>
            <person name="Kallberg Y."/>
            <person name="Tangrot J."/>
            <person name="Rosling A."/>
        </authorList>
    </citation>
    <scope>NUCLEOTIDE SEQUENCE</scope>
    <source>
        <strain evidence="1">MA461A</strain>
    </source>
</reference>
<evidence type="ECO:0000313" key="1">
    <source>
        <dbReference type="EMBL" id="CAG8809066.1"/>
    </source>
</evidence>
<protein>
    <submittedName>
        <fullName evidence="1">3691_t:CDS:1</fullName>
    </submittedName>
</protein>
<organism evidence="1 2">
    <name type="scientific">Racocetra persica</name>
    <dbReference type="NCBI Taxonomy" id="160502"/>
    <lineage>
        <taxon>Eukaryota</taxon>
        <taxon>Fungi</taxon>
        <taxon>Fungi incertae sedis</taxon>
        <taxon>Mucoromycota</taxon>
        <taxon>Glomeromycotina</taxon>
        <taxon>Glomeromycetes</taxon>
        <taxon>Diversisporales</taxon>
        <taxon>Gigasporaceae</taxon>
        <taxon>Racocetra</taxon>
    </lineage>
</organism>
<name>A0ACA9RTZ6_9GLOM</name>
<keyword evidence="2" id="KW-1185">Reference proteome</keyword>
<accession>A0ACA9RTZ6</accession>
<dbReference type="EMBL" id="CAJVQC010069640">
    <property type="protein sequence ID" value="CAG8809066.1"/>
    <property type="molecule type" value="Genomic_DNA"/>
</dbReference>
<gene>
    <name evidence="1" type="ORF">RPERSI_LOCUS22779</name>
</gene>
<feature type="non-terminal residue" evidence="1">
    <location>
        <position position="1"/>
    </location>
</feature>
<sequence length="64" mass="6984">ELHNIFANHSQAGIDTLQAYTIAQMNTSNSFRNSSIAYNYANTADNNTVAVDVSMIPAKAFTED</sequence>
<evidence type="ECO:0000313" key="2">
    <source>
        <dbReference type="Proteomes" id="UP000789920"/>
    </source>
</evidence>